<dbReference type="OrthoDB" id="74360at2759"/>
<sequence>MASVDFDVLIIGAGSSGVGLAIQLQRKLGHDNYVLIEKSNDVGGTWLANTYPGCGCDVGSHFYSYSFALNPSWSRKFSMQPEIHSYFRNLALQYKLLPKIRFHSTVAQALWQEDTQTWLVTITNHQTNYTYTLRARAVISGVGSLSVPRNCEVPGHESFRGSLFHSAQWDNSFDWTDKDVVVLGNGCSATQFVPIISRSGSSKFPNSGPAKKVTQFSRQAHYLAERENPYYSSAFKAVMRYVPLAMRFYRFKLYYDMEKDFAGFYTKSGKGIRDQLAIENEQYVKKTAPSKYWDYLIPKHEIGCKRKVLDTDYLSCLWRDNMELVPDDPVDHIEEHGVVTKSGRFVKADAIALATGFQTEKLLFPMKIVGEGGISLEDHWNRTTDGSPAAYMGTMTSGFPNFFILMGPNTVTGHLSVIYTVECQMLLTLALLKPILSANKPRLLPSLSKEKPTTVHVTNEAATRDVNNTHNMLKDFVWSSGCTSWALDPKTGTNIAMYPHYQWNFWLRTLFLNSNDFRYTMARSDGEKGLKKVGQKKFAVGFGWLYLRRTVLATLVTVATLWAYRESARRRLTVDDGLRIVREGVQYAKDLVGNAFR</sequence>
<name>A0A2P8ABF5_9PEZI</name>
<dbReference type="AlphaFoldDB" id="A0A2P8ABF5"/>
<evidence type="ECO:0000256" key="1">
    <source>
        <dbReference type="ARBA" id="ARBA00010139"/>
    </source>
</evidence>
<dbReference type="GO" id="GO:0004499">
    <property type="term" value="F:N,N-dimethylaniline monooxygenase activity"/>
    <property type="evidence" value="ECO:0007669"/>
    <property type="project" value="InterPro"/>
</dbReference>
<dbReference type="PANTHER" id="PTHR42877:SF5">
    <property type="entry name" value="L-ORNITHINE N(5)-MONOOXYGENASE-RELATED"/>
    <property type="match status" value="1"/>
</dbReference>
<organism evidence="5 6">
    <name type="scientific">Elsinoe australis</name>
    <dbReference type="NCBI Taxonomy" id="40998"/>
    <lineage>
        <taxon>Eukaryota</taxon>
        <taxon>Fungi</taxon>
        <taxon>Dikarya</taxon>
        <taxon>Ascomycota</taxon>
        <taxon>Pezizomycotina</taxon>
        <taxon>Dothideomycetes</taxon>
        <taxon>Dothideomycetidae</taxon>
        <taxon>Myriangiales</taxon>
        <taxon>Elsinoaceae</taxon>
        <taxon>Elsinoe</taxon>
    </lineage>
</organism>
<evidence type="ECO:0000256" key="4">
    <source>
        <dbReference type="ARBA" id="ARBA00023002"/>
    </source>
</evidence>
<proteinExistence type="inferred from homology"/>
<comment type="similarity">
    <text evidence="1">Belongs to the FAD-binding monooxygenase family.</text>
</comment>
<reference evidence="5 6" key="1">
    <citation type="submission" date="2017-05" db="EMBL/GenBank/DDBJ databases">
        <title>Draft genome sequence of Elsinoe australis.</title>
        <authorList>
            <person name="Cheng Q."/>
        </authorList>
    </citation>
    <scope>NUCLEOTIDE SEQUENCE [LARGE SCALE GENOMIC DNA]</scope>
    <source>
        <strain evidence="5 6">NL1</strain>
    </source>
</reference>
<evidence type="ECO:0000256" key="3">
    <source>
        <dbReference type="ARBA" id="ARBA00022827"/>
    </source>
</evidence>
<evidence type="ECO:0000313" key="6">
    <source>
        <dbReference type="Proteomes" id="UP000243723"/>
    </source>
</evidence>
<dbReference type="Proteomes" id="UP000243723">
    <property type="component" value="Unassembled WGS sequence"/>
</dbReference>
<accession>A0A2P8ABF5</accession>
<dbReference type="InterPro" id="IPR020946">
    <property type="entry name" value="Flavin_mOase-like"/>
</dbReference>
<dbReference type="GO" id="GO:0050660">
    <property type="term" value="F:flavin adenine dinucleotide binding"/>
    <property type="evidence" value="ECO:0007669"/>
    <property type="project" value="InterPro"/>
</dbReference>
<dbReference type="Gene3D" id="3.50.50.60">
    <property type="entry name" value="FAD/NAD(P)-binding domain"/>
    <property type="match status" value="2"/>
</dbReference>
<evidence type="ECO:0000256" key="2">
    <source>
        <dbReference type="ARBA" id="ARBA00022630"/>
    </source>
</evidence>
<protein>
    <submittedName>
        <fullName evidence="5">Thiol-specific monooxygenase</fullName>
    </submittedName>
</protein>
<dbReference type="GO" id="GO:0050661">
    <property type="term" value="F:NADP binding"/>
    <property type="evidence" value="ECO:0007669"/>
    <property type="project" value="InterPro"/>
</dbReference>
<gene>
    <name evidence="5" type="ORF">B9Z65_8994</name>
</gene>
<keyword evidence="6" id="KW-1185">Reference proteome</keyword>
<keyword evidence="2" id="KW-0285">Flavoprotein</keyword>
<dbReference type="PANTHER" id="PTHR42877">
    <property type="entry name" value="L-ORNITHINE N(5)-MONOOXYGENASE-RELATED"/>
    <property type="match status" value="1"/>
</dbReference>
<dbReference type="EMBL" id="NHZQ01000037">
    <property type="protein sequence ID" value="PSK57792.1"/>
    <property type="molecule type" value="Genomic_DNA"/>
</dbReference>
<keyword evidence="3" id="KW-0274">FAD</keyword>
<dbReference type="SUPFAM" id="SSF51905">
    <property type="entry name" value="FAD/NAD(P)-binding domain"/>
    <property type="match status" value="2"/>
</dbReference>
<keyword evidence="5" id="KW-0503">Monooxygenase</keyword>
<comment type="caution">
    <text evidence="5">The sequence shown here is derived from an EMBL/GenBank/DDBJ whole genome shotgun (WGS) entry which is preliminary data.</text>
</comment>
<dbReference type="InterPro" id="IPR036188">
    <property type="entry name" value="FAD/NAD-bd_sf"/>
</dbReference>
<dbReference type="InterPro" id="IPR051209">
    <property type="entry name" value="FAD-bind_Monooxygenase_sf"/>
</dbReference>
<keyword evidence="4" id="KW-0560">Oxidoreductase</keyword>
<dbReference type="Pfam" id="PF00743">
    <property type="entry name" value="FMO-like"/>
    <property type="match status" value="1"/>
</dbReference>
<evidence type="ECO:0000313" key="5">
    <source>
        <dbReference type="EMBL" id="PSK57792.1"/>
    </source>
</evidence>